<dbReference type="InterPro" id="IPR051310">
    <property type="entry name" value="MCP_chemotaxis"/>
</dbReference>
<evidence type="ECO:0000313" key="10">
    <source>
        <dbReference type="EMBL" id="RED56199.1"/>
    </source>
</evidence>
<evidence type="ECO:0000256" key="7">
    <source>
        <dbReference type="SAM" id="Phobius"/>
    </source>
</evidence>
<organism evidence="10 11">
    <name type="scientific">Cohnella phaseoli</name>
    <dbReference type="NCBI Taxonomy" id="456490"/>
    <lineage>
        <taxon>Bacteria</taxon>
        <taxon>Bacillati</taxon>
        <taxon>Bacillota</taxon>
        <taxon>Bacilli</taxon>
        <taxon>Bacillales</taxon>
        <taxon>Paenibacillaceae</taxon>
        <taxon>Cohnella</taxon>
    </lineage>
</organism>
<evidence type="ECO:0000256" key="2">
    <source>
        <dbReference type="ARBA" id="ARBA00022475"/>
    </source>
</evidence>
<feature type="domain" description="Methyl-accepting transducer" evidence="8">
    <location>
        <begin position="315"/>
        <end position="544"/>
    </location>
</feature>
<dbReference type="Gene3D" id="1.10.287.950">
    <property type="entry name" value="Methyl-accepting chemotaxis protein"/>
    <property type="match status" value="1"/>
</dbReference>
<reference evidence="10 11" key="1">
    <citation type="submission" date="2018-07" db="EMBL/GenBank/DDBJ databases">
        <title>Genomic Encyclopedia of Type Strains, Phase III (KMG-III): the genomes of soil and plant-associated and newly described type strains.</title>
        <authorList>
            <person name="Whitman W."/>
        </authorList>
    </citation>
    <scope>NUCLEOTIDE SEQUENCE [LARGE SCALE GENOMIC DNA]</scope>
    <source>
        <strain evidence="10 11">CECT 7287</strain>
    </source>
</reference>
<dbReference type="SMART" id="SM00283">
    <property type="entry name" value="MA"/>
    <property type="match status" value="1"/>
</dbReference>
<comment type="subcellular location">
    <subcellularLocation>
        <location evidence="1">Cell membrane</location>
    </subcellularLocation>
</comment>
<keyword evidence="6" id="KW-0807">Transducer</keyword>
<dbReference type="PANTHER" id="PTHR43531:SF11">
    <property type="entry name" value="METHYL-ACCEPTING CHEMOTAXIS PROTEIN 3"/>
    <property type="match status" value="1"/>
</dbReference>
<feature type="transmembrane region" description="Helical" evidence="7">
    <location>
        <begin position="189"/>
        <end position="212"/>
    </location>
</feature>
<accession>A0A3D9I3Q5</accession>
<evidence type="ECO:0000256" key="3">
    <source>
        <dbReference type="ARBA" id="ARBA00022500"/>
    </source>
</evidence>
<dbReference type="SUPFAM" id="SSF58104">
    <property type="entry name" value="Methyl-accepting chemotaxis protein (MCP) signaling domain"/>
    <property type="match status" value="1"/>
</dbReference>
<feature type="domain" description="HAMP" evidence="9">
    <location>
        <begin position="212"/>
        <end position="265"/>
    </location>
</feature>
<dbReference type="AlphaFoldDB" id="A0A3D9I3Q5"/>
<dbReference type="GO" id="GO:0004888">
    <property type="term" value="F:transmembrane signaling receptor activity"/>
    <property type="evidence" value="ECO:0007669"/>
    <property type="project" value="TreeGrafter"/>
</dbReference>
<dbReference type="GO" id="GO:0005886">
    <property type="term" value="C:plasma membrane"/>
    <property type="evidence" value="ECO:0007669"/>
    <property type="project" value="UniProtKB-SubCell"/>
</dbReference>
<protein>
    <submittedName>
        <fullName evidence="10">Methyl-accepting chemotaxis protein</fullName>
    </submittedName>
</protein>
<keyword evidence="7" id="KW-1133">Transmembrane helix</keyword>
<feature type="transmembrane region" description="Helical" evidence="7">
    <location>
        <begin position="12"/>
        <end position="32"/>
    </location>
</feature>
<dbReference type="PROSITE" id="PS50111">
    <property type="entry name" value="CHEMOTAXIS_TRANSDUC_2"/>
    <property type="match status" value="1"/>
</dbReference>
<keyword evidence="7" id="KW-0812">Transmembrane</keyword>
<comment type="caution">
    <text evidence="10">The sequence shown here is derived from an EMBL/GenBank/DDBJ whole genome shotgun (WGS) entry which is preliminary data.</text>
</comment>
<evidence type="ECO:0000259" key="9">
    <source>
        <dbReference type="PROSITE" id="PS50885"/>
    </source>
</evidence>
<keyword evidence="11" id="KW-1185">Reference proteome</keyword>
<keyword evidence="4 7" id="KW-0472">Membrane</keyword>
<evidence type="ECO:0000256" key="4">
    <source>
        <dbReference type="ARBA" id="ARBA00023136"/>
    </source>
</evidence>
<evidence type="ECO:0000256" key="5">
    <source>
        <dbReference type="ARBA" id="ARBA00029447"/>
    </source>
</evidence>
<proteinExistence type="inferred from homology"/>
<dbReference type="PANTHER" id="PTHR43531">
    <property type="entry name" value="PROTEIN ICFG"/>
    <property type="match status" value="1"/>
</dbReference>
<comment type="similarity">
    <text evidence="5">Belongs to the methyl-accepting chemotaxis (MCP) protein family.</text>
</comment>
<dbReference type="GO" id="GO:0006935">
    <property type="term" value="P:chemotaxis"/>
    <property type="evidence" value="ECO:0007669"/>
    <property type="project" value="UniProtKB-KW"/>
</dbReference>
<dbReference type="CDD" id="cd11386">
    <property type="entry name" value="MCP_signal"/>
    <property type="match status" value="1"/>
</dbReference>
<gene>
    <name evidence="10" type="ORF">DFP98_14039</name>
</gene>
<dbReference type="Proteomes" id="UP000256977">
    <property type="component" value="Unassembled WGS sequence"/>
</dbReference>
<keyword evidence="2" id="KW-1003">Cell membrane</keyword>
<dbReference type="SUPFAM" id="SSF158472">
    <property type="entry name" value="HAMP domain-like"/>
    <property type="match status" value="1"/>
</dbReference>
<name>A0A3D9I3Q5_9BACL</name>
<dbReference type="GO" id="GO:0007165">
    <property type="term" value="P:signal transduction"/>
    <property type="evidence" value="ECO:0007669"/>
    <property type="project" value="UniProtKB-KW"/>
</dbReference>
<evidence type="ECO:0000256" key="6">
    <source>
        <dbReference type="PROSITE-ProRule" id="PRU00284"/>
    </source>
</evidence>
<dbReference type="RefSeq" id="WP_220377209.1">
    <property type="nucleotide sequence ID" value="NZ_QRDZ01000040.1"/>
</dbReference>
<dbReference type="Pfam" id="PF00015">
    <property type="entry name" value="MCPsignal"/>
    <property type="match status" value="1"/>
</dbReference>
<dbReference type="Pfam" id="PF18947">
    <property type="entry name" value="HAMP_2"/>
    <property type="match status" value="1"/>
</dbReference>
<evidence type="ECO:0000259" key="8">
    <source>
        <dbReference type="PROSITE" id="PS50111"/>
    </source>
</evidence>
<evidence type="ECO:0000256" key="1">
    <source>
        <dbReference type="ARBA" id="ARBA00004236"/>
    </source>
</evidence>
<evidence type="ECO:0000313" key="11">
    <source>
        <dbReference type="Proteomes" id="UP000256977"/>
    </source>
</evidence>
<dbReference type="PROSITE" id="PS50885">
    <property type="entry name" value="HAMP"/>
    <property type="match status" value="1"/>
</dbReference>
<keyword evidence="3" id="KW-0145">Chemotaxis</keyword>
<dbReference type="InterPro" id="IPR004089">
    <property type="entry name" value="MCPsignal_dom"/>
</dbReference>
<dbReference type="Pfam" id="PF00672">
    <property type="entry name" value="HAMP"/>
    <property type="match status" value="1"/>
</dbReference>
<dbReference type="FunFam" id="1.10.287.950:FF:000001">
    <property type="entry name" value="Methyl-accepting chemotaxis sensory transducer"/>
    <property type="match status" value="1"/>
</dbReference>
<dbReference type="EMBL" id="QRDZ01000040">
    <property type="protein sequence ID" value="RED56199.1"/>
    <property type="molecule type" value="Genomic_DNA"/>
</dbReference>
<dbReference type="InterPro" id="IPR003660">
    <property type="entry name" value="HAMP_dom"/>
</dbReference>
<sequence>MVNKRGIKQSTLNYLLGGLSLVLAIVLVILSIQVMGSFEKMRTAEQRKSEFKQLGFDLTNASEYLTGEVRAYVQFGDKTHYDNYWREVNETKTRDHIVAKLTELGAPQNELDLITEAKKNSDALVGIEEKAMQAVEEGKLDDGRRLVFGEQYDQGKQAIKGLIEKFQETMNARASGELDQAADDMQRNIIIMIVLIVITAVFSGISLLLSHFKIIKPIIRIKENMVRVAEGDLSQSVKVTIDNTEIGQLAYGTATVIATFQSVVNEVTHILTEMSNGNLVVEITSDYRGDFAEIKTSLNRIVESFNEVLSDVKSAADQVASASAQVSDSSISLSQGATEQASSIEELTASIEEISAQTRLNADNASEANGLAETAKMNAEQGNGQMKEMLRAMQDINESSANISKIIKVIDEIAFQTNILALNAAVEAARAGQHGKGFAVVAEEVRNLAARSANAAKETTDMIESSIRKVEGGTRIANETAGALVKIVENVEKVATLVSDIAVASNEQAIGISQINQGVMQVSHVVQNNSATSEESAAASEQLASQAELLKDQVGRFRLKRENRRSPYRELDGLNPEVLKMLEAMSRNKRTEEHADGYREAAASGTKKIALSDFEFGKY</sequence>
<dbReference type="Gene3D" id="6.10.340.10">
    <property type="match status" value="1"/>
</dbReference>